<reference evidence="3 4" key="1">
    <citation type="submission" date="2019-06" db="EMBL/GenBank/DDBJ databases">
        <title>Aeromicrobium sp. nov., isolated from a maize field.</title>
        <authorList>
            <person name="Lin S.-Y."/>
            <person name="Tsai C.-F."/>
            <person name="Young C.-C."/>
        </authorList>
    </citation>
    <scope>NUCLEOTIDE SEQUENCE [LARGE SCALE GENOMIC DNA]</scope>
    <source>
        <strain evidence="3 4">CC-CFT486</strain>
    </source>
</reference>
<dbReference type="SUPFAM" id="SSF46785">
    <property type="entry name" value="Winged helix' DNA-binding domain"/>
    <property type="match status" value="1"/>
</dbReference>
<evidence type="ECO:0000313" key="3">
    <source>
        <dbReference type="EMBL" id="TXL61829.1"/>
    </source>
</evidence>
<gene>
    <name evidence="3" type="ORF">FHP06_03645</name>
</gene>
<dbReference type="Pfam" id="PF03551">
    <property type="entry name" value="PadR"/>
    <property type="match status" value="1"/>
</dbReference>
<evidence type="ECO:0000259" key="2">
    <source>
        <dbReference type="Pfam" id="PF03551"/>
    </source>
</evidence>
<feature type="domain" description="Transcription regulator PadR N-terminal" evidence="2">
    <location>
        <begin position="90"/>
        <end position="157"/>
    </location>
</feature>
<dbReference type="InterPro" id="IPR036390">
    <property type="entry name" value="WH_DNA-bd_sf"/>
</dbReference>
<sequence length="226" mass="25379">MIEKNICRLSCRRYVSDISFTYRLEGGCLVRNPDFTSHRPRRPEDRLRSRLDDARNLGWDPSLGPAFGYPGRRRGRRRGGRGGDVRAAALLILSEHAAHGYQLIQEIGERSEGAWTPSPGSIYPVLQQLEDEGLVEFERVDGRKTATLTTDGREYVEENREQLGSPWDDARGPEGDPGREAGAALKGFVLAWRQVMHTGTPEQQAKATATLEDARKAMYRILAEED</sequence>
<keyword evidence="4" id="KW-1185">Reference proteome</keyword>
<dbReference type="Proteomes" id="UP000321571">
    <property type="component" value="Unassembled WGS sequence"/>
</dbReference>
<evidence type="ECO:0000256" key="1">
    <source>
        <dbReference type="SAM" id="MobiDB-lite"/>
    </source>
</evidence>
<accession>A0A5C8NJA4</accession>
<proteinExistence type="predicted"/>
<dbReference type="InterPro" id="IPR005149">
    <property type="entry name" value="Tscrpt_reg_PadR_N"/>
</dbReference>
<dbReference type="OrthoDB" id="1683430at2"/>
<dbReference type="InterPro" id="IPR036388">
    <property type="entry name" value="WH-like_DNA-bd_sf"/>
</dbReference>
<evidence type="ECO:0000313" key="4">
    <source>
        <dbReference type="Proteomes" id="UP000321571"/>
    </source>
</evidence>
<dbReference type="PANTHER" id="PTHR43252">
    <property type="entry name" value="TRANSCRIPTIONAL REGULATOR YQJI"/>
    <property type="match status" value="1"/>
</dbReference>
<name>A0A5C8NJA4_9ACTN</name>
<protein>
    <submittedName>
        <fullName evidence="3">PadR family transcriptional regulator</fullName>
    </submittedName>
</protein>
<dbReference type="PANTHER" id="PTHR43252:SF2">
    <property type="entry name" value="TRANSCRIPTION REGULATOR, PADR-LIKE FAMILY"/>
    <property type="match status" value="1"/>
</dbReference>
<feature type="compositionally biased region" description="Basic and acidic residues" evidence="1">
    <location>
        <begin position="168"/>
        <end position="179"/>
    </location>
</feature>
<feature type="region of interest" description="Disordered" evidence="1">
    <location>
        <begin position="157"/>
        <end position="180"/>
    </location>
</feature>
<dbReference type="Gene3D" id="1.10.10.10">
    <property type="entry name" value="Winged helix-like DNA-binding domain superfamily/Winged helix DNA-binding domain"/>
    <property type="match status" value="1"/>
</dbReference>
<comment type="caution">
    <text evidence="3">The sequence shown here is derived from an EMBL/GenBank/DDBJ whole genome shotgun (WGS) entry which is preliminary data.</text>
</comment>
<dbReference type="AlphaFoldDB" id="A0A5C8NJA4"/>
<organism evidence="3 4">
    <name type="scientific">Aeromicrobium terrae</name>
    <dbReference type="NCBI Taxonomy" id="2498846"/>
    <lineage>
        <taxon>Bacteria</taxon>
        <taxon>Bacillati</taxon>
        <taxon>Actinomycetota</taxon>
        <taxon>Actinomycetes</taxon>
        <taxon>Propionibacteriales</taxon>
        <taxon>Nocardioidaceae</taxon>
        <taxon>Aeromicrobium</taxon>
    </lineage>
</organism>
<dbReference type="EMBL" id="VDUX01000002">
    <property type="protein sequence ID" value="TXL61829.1"/>
    <property type="molecule type" value="Genomic_DNA"/>
</dbReference>